<dbReference type="OrthoDB" id="270237at2157"/>
<evidence type="ECO:0000256" key="1">
    <source>
        <dbReference type="SAM" id="MobiDB-lite"/>
    </source>
</evidence>
<dbReference type="GeneID" id="8384070"/>
<evidence type="ECO:0000313" key="4">
    <source>
        <dbReference type="EMBL" id="ACV11955.1"/>
    </source>
</evidence>
<dbReference type="AlphaFoldDB" id="C7NRL9"/>
<accession>C7NRL9</accession>
<proteinExistence type="predicted"/>
<keyword evidence="5" id="KW-1185">Reference proteome</keyword>
<feature type="domain" description="YdbS-like PH" evidence="3">
    <location>
        <begin position="70"/>
        <end position="148"/>
    </location>
</feature>
<sequence>MRQRHEWFGPDALATLYRLYLVGTLVVTMGIPIVVTALVEDVPWYVPVGLGAVTLVGLAFFWWWTGAYARSVEFRLTDDEIESRGGVWWHKQSTVPYSRITNAETKQGPIARRFGVGTVAIQTAGQGAQSTAELTIQGVADYRDLREQVLESVRTESGEREGESDSTPAQAGDEATLDALLEEVRSIRTHLE</sequence>
<gene>
    <name evidence="4" type="ordered locus">Huta_1783</name>
</gene>
<keyword evidence="2" id="KW-0472">Membrane</keyword>
<dbReference type="RefSeq" id="WP_015789527.1">
    <property type="nucleotide sequence ID" value="NC_013158.1"/>
</dbReference>
<dbReference type="PANTHER" id="PTHR34473">
    <property type="entry name" value="UPF0699 TRANSMEMBRANE PROTEIN YDBS"/>
    <property type="match status" value="1"/>
</dbReference>
<evidence type="ECO:0000256" key="2">
    <source>
        <dbReference type="SAM" id="Phobius"/>
    </source>
</evidence>
<keyword evidence="2" id="KW-1133">Transmembrane helix</keyword>
<dbReference type="HOGENOM" id="CLU_113593_0_0_2"/>
<evidence type="ECO:0000313" key="5">
    <source>
        <dbReference type="Proteomes" id="UP000002071"/>
    </source>
</evidence>
<feature type="transmembrane region" description="Helical" evidence="2">
    <location>
        <begin position="20"/>
        <end position="38"/>
    </location>
</feature>
<dbReference type="InterPro" id="IPR005182">
    <property type="entry name" value="YdbS-like_PH"/>
</dbReference>
<feature type="region of interest" description="Disordered" evidence="1">
    <location>
        <begin position="153"/>
        <end position="177"/>
    </location>
</feature>
<dbReference type="PANTHER" id="PTHR34473:SF2">
    <property type="entry name" value="UPF0699 TRANSMEMBRANE PROTEIN YDBT"/>
    <property type="match status" value="1"/>
</dbReference>
<protein>
    <submittedName>
        <fullName evidence="4">Membrane-flanked domain protein</fullName>
    </submittedName>
</protein>
<feature type="transmembrane region" description="Helical" evidence="2">
    <location>
        <begin position="44"/>
        <end position="65"/>
    </location>
</feature>
<dbReference type="eggNOG" id="arCOG04619">
    <property type="taxonomic scope" value="Archaea"/>
</dbReference>
<dbReference type="KEGG" id="hut:Huta_1783"/>
<reference evidence="4 5" key="1">
    <citation type="journal article" date="2009" name="Stand. Genomic Sci.">
        <title>Complete genome sequence of Halorhabdus utahensis type strain (AX-2).</title>
        <authorList>
            <person name="Anderson I."/>
            <person name="Tindall B.J."/>
            <person name="Pomrenke H."/>
            <person name="Goker M."/>
            <person name="Lapidus A."/>
            <person name="Nolan M."/>
            <person name="Copeland A."/>
            <person name="Glavina Del Rio T."/>
            <person name="Chen F."/>
            <person name="Tice H."/>
            <person name="Cheng J.F."/>
            <person name="Lucas S."/>
            <person name="Chertkov O."/>
            <person name="Bruce D."/>
            <person name="Brettin T."/>
            <person name="Detter J.C."/>
            <person name="Han C."/>
            <person name="Goodwin L."/>
            <person name="Land M."/>
            <person name="Hauser L."/>
            <person name="Chang Y.J."/>
            <person name="Jeffries C.D."/>
            <person name="Pitluck S."/>
            <person name="Pati A."/>
            <person name="Mavromatis K."/>
            <person name="Ivanova N."/>
            <person name="Ovchinnikova G."/>
            <person name="Chen A."/>
            <person name="Palaniappan K."/>
            <person name="Chain P."/>
            <person name="Rohde M."/>
            <person name="Bristow J."/>
            <person name="Eisen J.A."/>
            <person name="Markowitz V."/>
            <person name="Hugenholtz P."/>
            <person name="Kyrpides N.C."/>
            <person name="Klenk H.P."/>
        </authorList>
    </citation>
    <scope>NUCLEOTIDE SEQUENCE [LARGE SCALE GENOMIC DNA]</scope>
    <source>
        <strain evidence="5">DSM 12940 / JCM 11049 / AX-2</strain>
    </source>
</reference>
<keyword evidence="2" id="KW-0812">Transmembrane</keyword>
<dbReference type="Pfam" id="PF03703">
    <property type="entry name" value="bPH_2"/>
    <property type="match status" value="1"/>
</dbReference>
<evidence type="ECO:0000259" key="3">
    <source>
        <dbReference type="Pfam" id="PF03703"/>
    </source>
</evidence>
<dbReference type="EMBL" id="CP001687">
    <property type="protein sequence ID" value="ACV11955.1"/>
    <property type="molecule type" value="Genomic_DNA"/>
</dbReference>
<name>C7NRL9_HALUD</name>
<dbReference type="STRING" id="519442.Huta_1783"/>
<organism evidence="4 5">
    <name type="scientific">Halorhabdus utahensis (strain DSM 12940 / JCM 11049 / AX-2)</name>
    <dbReference type="NCBI Taxonomy" id="519442"/>
    <lineage>
        <taxon>Archaea</taxon>
        <taxon>Methanobacteriati</taxon>
        <taxon>Methanobacteriota</taxon>
        <taxon>Stenosarchaea group</taxon>
        <taxon>Halobacteria</taxon>
        <taxon>Halobacteriales</taxon>
        <taxon>Haloarculaceae</taxon>
        <taxon>Halorhabdus</taxon>
    </lineage>
</organism>
<dbReference type="Proteomes" id="UP000002071">
    <property type="component" value="Chromosome"/>
</dbReference>
<feature type="compositionally biased region" description="Basic and acidic residues" evidence="1">
    <location>
        <begin position="153"/>
        <end position="163"/>
    </location>
</feature>